<organism evidence="1 2">
    <name type="scientific">Paenibacillus rhizophilus</name>
    <dbReference type="NCBI Taxonomy" id="1850366"/>
    <lineage>
        <taxon>Bacteria</taxon>
        <taxon>Bacillati</taxon>
        <taxon>Bacillota</taxon>
        <taxon>Bacilli</taxon>
        <taxon>Bacillales</taxon>
        <taxon>Paenibacillaceae</taxon>
        <taxon>Paenibacillus</taxon>
    </lineage>
</organism>
<accession>A0A3N9PU45</accession>
<evidence type="ECO:0000313" key="1">
    <source>
        <dbReference type="EMBL" id="RQW08766.1"/>
    </source>
</evidence>
<name>A0A3N9PU45_9BACL</name>
<dbReference type="InterPro" id="IPR024984">
    <property type="entry name" value="DUF3888"/>
</dbReference>
<dbReference type="Pfam" id="PF13027">
    <property type="entry name" value="DUF3888"/>
    <property type="match status" value="1"/>
</dbReference>
<dbReference type="Proteomes" id="UP000282529">
    <property type="component" value="Unassembled WGS sequence"/>
</dbReference>
<dbReference type="RefSeq" id="WP_124697596.1">
    <property type="nucleotide sequence ID" value="NZ_RQPI01000018.1"/>
</dbReference>
<proteinExistence type="predicted"/>
<evidence type="ECO:0000313" key="2">
    <source>
        <dbReference type="Proteomes" id="UP000282529"/>
    </source>
</evidence>
<reference evidence="1 2" key="1">
    <citation type="submission" date="2018-11" db="EMBL/GenBank/DDBJ databases">
        <title>Genome sequence of strain 7197.</title>
        <authorList>
            <person name="Gao J."/>
            <person name="Sun J."/>
        </authorList>
    </citation>
    <scope>NUCLEOTIDE SEQUENCE [LARGE SCALE GENOMIC DNA]</scope>
    <source>
        <strain evidence="1 2">7197</strain>
    </source>
</reference>
<dbReference type="AlphaFoldDB" id="A0A3N9PU45"/>
<dbReference type="OrthoDB" id="1906683at2"/>
<gene>
    <name evidence="1" type="ORF">EH198_21690</name>
</gene>
<dbReference type="EMBL" id="RQPI01000018">
    <property type="protein sequence ID" value="RQW08766.1"/>
    <property type="molecule type" value="Genomic_DNA"/>
</dbReference>
<keyword evidence="2" id="KW-1185">Reference proteome</keyword>
<sequence>MKKKLRIVLFLLSLVLIINPLDSKAYPGMHNPKQDSTELQLQDMLMLLLSPAIQDAVNNYYLKYLKEPPMVYPYQTDVIQIERKNGFRGFMFLLTVEVMPVVGPHISVGMDRITFEISAGPTVKLIKYNHIKDFELPANGNYSLDLNFATIKRQTSLNKFNRIVDCIPLVLCKTTLITIPFT</sequence>
<comment type="caution">
    <text evidence="1">The sequence shown here is derived from an EMBL/GenBank/DDBJ whole genome shotgun (WGS) entry which is preliminary data.</text>
</comment>
<protein>
    <submittedName>
        <fullName evidence="1">DUF3888 domain-containing protein</fullName>
    </submittedName>
</protein>